<keyword evidence="3" id="KW-1185">Reference proteome</keyword>
<evidence type="ECO:0000313" key="2">
    <source>
        <dbReference type="EMBL" id="ALS03217.1"/>
    </source>
</evidence>
<protein>
    <submittedName>
        <fullName evidence="2">PadR family transcriptional regulator</fullName>
    </submittedName>
</protein>
<dbReference type="InterPro" id="IPR005149">
    <property type="entry name" value="Tscrpt_reg_PadR_N"/>
</dbReference>
<name>A0ABN4JBF8_9ENTE</name>
<reference evidence="2 3" key="1">
    <citation type="submission" date="2015-12" db="EMBL/GenBank/DDBJ databases">
        <authorList>
            <person name="Lauer A."/>
            <person name="Humrighouse B."/>
            <person name="Loparev V."/>
            <person name="Shewmaker P.L."/>
            <person name="Whitney A.M."/>
            <person name="McLaughlin R.W."/>
        </authorList>
    </citation>
    <scope>NUCLEOTIDE SEQUENCE [LARGE SCALE GENOMIC DNA]</scope>
    <source>
        <strain evidence="2 3">LMG 23085</strain>
    </source>
</reference>
<feature type="domain" description="Transcription regulator PadR N-terminal" evidence="1">
    <location>
        <begin position="19"/>
        <end position="90"/>
    </location>
</feature>
<dbReference type="PANTHER" id="PTHR33169">
    <property type="entry name" value="PADR-FAMILY TRANSCRIPTIONAL REGULATOR"/>
    <property type="match status" value="1"/>
</dbReference>
<dbReference type="InterPro" id="IPR036390">
    <property type="entry name" value="WH_DNA-bd_sf"/>
</dbReference>
<evidence type="ECO:0000313" key="3">
    <source>
        <dbReference type="Proteomes" id="UP000065511"/>
    </source>
</evidence>
<evidence type="ECO:0000259" key="1">
    <source>
        <dbReference type="Pfam" id="PF03551"/>
    </source>
</evidence>
<dbReference type="SUPFAM" id="SSF46785">
    <property type="entry name" value="Winged helix' DNA-binding domain"/>
    <property type="match status" value="1"/>
</dbReference>
<dbReference type="Pfam" id="PF03551">
    <property type="entry name" value="PadR"/>
    <property type="match status" value="1"/>
</dbReference>
<proteinExistence type="predicted"/>
<dbReference type="InterPro" id="IPR052509">
    <property type="entry name" value="Metal_resp_DNA-bind_regulator"/>
</dbReference>
<accession>A0ABN4JBF8</accession>
<dbReference type="InterPro" id="IPR036388">
    <property type="entry name" value="WH-like_DNA-bd_sf"/>
</dbReference>
<dbReference type="PANTHER" id="PTHR33169:SF14">
    <property type="entry name" value="TRANSCRIPTIONAL REGULATOR RV3488"/>
    <property type="match status" value="1"/>
</dbReference>
<dbReference type="EMBL" id="CP013614">
    <property type="protein sequence ID" value="ALS03217.1"/>
    <property type="molecule type" value="Genomic_DNA"/>
</dbReference>
<sequence length="114" mass="13655">MDIEDWKSQLKRGSLELCILTLLKNRAYYGYELIALLSNWEIIAAKENTMYPLLRRLTKEGFLESYWETTANGSRRKYYKITPLGRQYLEAMTTQWQFLKIAITDIQQYEEENK</sequence>
<dbReference type="Proteomes" id="UP000065511">
    <property type="component" value="Chromosome"/>
</dbReference>
<gene>
    <name evidence="2" type="ORF">ATZ33_18105</name>
</gene>
<dbReference type="RefSeq" id="WP_071878673.1">
    <property type="nucleotide sequence ID" value="NZ_JXLC01000023.1"/>
</dbReference>
<dbReference type="Gene3D" id="1.10.10.10">
    <property type="entry name" value="Winged helix-like DNA-binding domain superfamily/Winged helix DNA-binding domain"/>
    <property type="match status" value="1"/>
</dbReference>
<organism evidence="2 3">
    <name type="scientific">Enterococcus silesiacus</name>
    <dbReference type="NCBI Taxonomy" id="332949"/>
    <lineage>
        <taxon>Bacteria</taxon>
        <taxon>Bacillati</taxon>
        <taxon>Bacillota</taxon>
        <taxon>Bacilli</taxon>
        <taxon>Lactobacillales</taxon>
        <taxon>Enterococcaceae</taxon>
        <taxon>Enterococcus</taxon>
    </lineage>
</organism>